<gene>
    <name evidence="1" type="ORF">SAMN02745752_00644</name>
</gene>
<evidence type="ECO:0000313" key="1">
    <source>
        <dbReference type="EMBL" id="SFX17229.1"/>
    </source>
</evidence>
<keyword evidence="1" id="KW-0489">Methyltransferase</keyword>
<name>A0A1K1UY17_9GAMM</name>
<proteinExistence type="predicted"/>
<dbReference type="EMBL" id="FPJW01000002">
    <property type="protein sequence ID" value="SFX17229.1"/>
    <property type="molecule type" value="Genomic_DNA"/>
</dbReference>
<dbReference type="GO" id="GO:0032259">
    <property type="term" value="P:methylation"/>
    <property type="evidence" value="ECO:0007669"/>
    <property type="project" value="UniProtKB-KW"/>
</dbReference>
<evidence type="ECO:0000313" key="2">
    <source>
        <dbReference type="Proteomes" id="UP000182350"/>
    </source>
</evidence>
<dbReference type="AlphaFoldDB" id="A0A1K1UY17"/>
<dbReference type="Gene3D" id="3.40.50.150">
    <property type="entry name" value="Vaccinia Virus protein VP39"/>
    <property type="match status" value="1"/>
</dbReference>
<dbReference type="STRING" id="1122209.SAMN02745752_00644"/>
<dbReference type="InterPro" id="IPR029063">
    <property type="entry name" value="SAM-dependent_MTases_sf"/>
</dbReference>
<reference evidence="1 2" key="1">
    <citation type="submission" date="2016-11" db="EMBL/GenBank/DDBJ databases">
        <authorList>
            <person name="Jaros S."/>
            <person name="Januszkiewicz K."/>
            <person name="Wedrychowicz H."/>
        </authorList>
    </citation>
    <scope>NUCLEOTIDE SEQUENCE [LARGE SCALE GENOMIC DNA]</scope>
    <source>
        <strain evidence="1 2">DSM 21637</strain>
    </source>
</reference>
<keyword evidence="2" id="KW-1185">Reference proteome</keyword>
<organism evidence="1 2">
    <name type="scientific">Marinospirillum alkaliphilum DSM 21637</name>
    <dbReference type="NCBI Taxonomy" id="1122209"/>
    <lineage>
        <taxon>Bacteria</taxon>
        <taxon>Pseudomonadati</taxon>
        <taxon>Pseudomonadota</taxon>
        <taxon>Gammaproteobacteria</taxon>
        <taxon>Oceanospirillales</taxon>
        <taxon>Oceanospirillaceae</taxon>
        <taxon>Marinospirillum</taxon>
    </lineage>
</organism>
<protein>
    <submittedName>
        <fullName evidence="1">Methyltransferase domain-containing protein</fullName>
    </submittedName>
</protein>
<keyword evidence="1" id="KW-0808">Transferase</keyword>
<accession>A0A1K1UY17</accession>
<sequence length="242" mass="27212">MLCLAAGFNVQVSLLSSLSVCPLCDSAQTSLWHTETRKPLIGREYHRCQVCDLVFVPRCFHLDASSERAVYQQHENNPADAGYRRFLGRMAEPMQNLLQASGKTPSELSGLDFGCGPGPTLSLMFAEAGYACSNYDLHFAHHPALLQQQYDFITSTEVFEHLAQPAQVLDQLLLCLKPGGLLGSMTQRPRDRAAFVQWHYLMDPTHISFFSETCFDWLAEHWQLQQAYLSGDVIILQRPADC</sequence>
<dbReference type="Pfam" id="PF13489">
    <property type="entry name" value="Methyltransf_23"/>
    <property type="match status" value="1"/>
</dbReference>
<dbReference type="Proteomes" id="UP000182350">
    <property type="component" value="Unassembled WGS sequence"/>
</dbReference>
<dbReference type="GO" id="GO:0008168">
    <property type="term" value="F:methyltransferase activity"/>
    <property type="evidence" value="ECO:0007669"/>
    <property type="project" value="UniProtKB-KW"/>
</dbReference>
<dbReference type="SUPFAM" id="SSF53335">
    <property type="entry name" value="S-adenosyl-L-methionine-dependent methyltransferases"/>
    <property type="match status" value="1"/>
</dbReference>